<evidence type="ECO:0000259" key="6">
    <source>
        <dbReference type="Pfam" id="PF04542"/>
    </source>
</evidence>
<keyword evidence="4" id="KW-0238">DNA-binding</keyword>
<name>A0A9W6JH40_9HYPH</name>
<comment type="similarity">
    <text evidence="1">Belongs to the sigma-70 factor family. ECF subfamily.</text>
</comment>
<dbReference type="PANTHER" id="PTHR43133">
    <property type="entry name" value="RNA POLYMERASE ECF-TYPE SIGMA FACTO"/>
    <property type="match status" value="1"/>
</dbReference>
<dbReference type="InterPro" id="IPR007630">
    <property type="entry name" value="RNA_pol_sigma70_r4"/>
</dbReference>
<dbReference type="InterPro" id="IPR039425">
    <property type="entry name" value="RNA_pol_sigma-70-like"/>
</dbReference>
<dbReference type="Gene3D" id="1.10.1740.10">
    <property type="match status" value="1"/>
</dbReference>
<dbReference type="InterPro" id="IPR036388">
    <property type="entry name" value="WH-like_DNA-bd_sf"/>
</dbReference>
<evidence type="ECO:0000256" key="4">
    <source>
        <dbReference type="ARBA" id="ARBA00023125"/>
    </source>
</evidence>
<comment type="caution">
    <text evidence="8">The sequence shown here is derived from an EMBL/GenBank/DDBJ whole genome shotgun (WGS) entry which is preliminary data.</text>
</comment>
<protein>
    <submittedName>
        <fullName evidence="8">RNA polymerase sigma factor</fullName>
    </submittedName>
</protein>
<dbReference type="Pfam" id="PF04545">
    <property type="entry name" value="Sigma70_r4"/>
    <property type="match status" value="1"/>
</dbReference>
<dbReference type="EMBL" id="BSFK01000005">
    <property type="protein sequence ID" value="GLK75725.1"/>
    <property type="molecule type" value="Genomic_DNA"/>
</dbReference>
<dbReference type="NCBIfam" id="TIGR02937">
    <property type="entry name" value="sigma70-ECF"/>
    <property type="match status" value="1"/>
</dbReference>
<keyword evidence="3" id="KW-0731">Sigma factor</keyword>
<dbReference type="InterPro" id="IPR007627">
    <property type="entry name" value="RNA_pol_sigma70_r2"/>
</dbReference>
<feature type="domain" description="RNA polymerase sigma-70 region 2" evidence="6">
    <location>
        <begin position="26"/>
        <end position="79"/>
    </location>
</feature>
<evidence type="ECO:0000256" key="2">
    <source>
        <dbReference type="ARBA" id="ARBA00023015"/>
    </source>
</evidence>
<dbReference type="Proteomes" id="UP001143364">
    <property type="component" value="Unassembled WGS sequence"/>
</dbReference>
<evidence type="ECO:0000313" key="9">
    <source>
        <dbReference type="Proteomes" id="UP001143364"/>
    </source>
</evidence>
<dbReference type="SUPFAM" id="SSF88946">
    <property type="entry name" value="Sigma2 domain of RNA polymerase sigma factors"/>
    <property type="match status" value="1"/>
</dbReference>
<keyword evidence="2" id="KW-0805">Transcription regulation</keyword>
<keyword evidence="9" id="KW-1185">Reference proteome</keyword>
<dbReference type="Pfam" id="PF04542">
    <property type="entry name" value="Sigma70_r2"/>
    <property type="match status" value="1"/>
</dbReference>
<reference evidence="8" key="1">
    <citation type="journal article" date="2014" name="Int. J. Syst. Evol. Microbiol.">
        <title>Complete genome sequence of Corynebacterium casei LMG S-19264T (=DSM 44701T), isolated from a smear-ripened cheese.</title>
        <authorList>
            <consortium name="US DOE Joint Genome Institute (JGI-PGF)"/>
            <person name="Walter F."/>
            <person name="Albersmeier A."/>
            <person name="Kalinowski J."/>
            <person name="Ruckert C."/>
        </authorList>
    </citation>
    <scope>NUCLEOTIDE SEQUENCE</scope>
    <source>
        <strain evidence="8">VKM B-2555</strain>
    </source>
</reference>
<dbReference type="GO" id="GO:0016987">
    <property type="term" value="F:sigma factor activity"/>
    <property type="evidence" value="ECO:0007669"/>
    <property type="project" value="UniProtKB-KW"/>
</dbReference>
<evidence type="ECO:0000256" key="1">
    <source>
        <dbReference type="ARBA" id="ARBA00010641"/>
    </source>
</evidence>
<proteinExistence type="inferred from homology"/>
<dbReference type="PANTHER" id="PTHR43133:SF63">
    <property type="entry name" value="RNA POLYMERASE SIGMA FACTOR FECI-RELATED"/>
    <property type="match status" value="1"/>
</dbReference>
<accession>A0A9W6JH40</accession>
<evidence type="ECO:0000256" key="5">
    <source>
        <dbReference type="ARBA" id="ARBA00023163"/>
    </source>
</evidence>
<dbReference type="GO" id="GO:0003677">
    <property type="term" value="F:DNA binding"/>
    <property type="evidence" value="ECO:0007669"/>
    <property type="project" value="UniProtKB-KW"/>
</dbReference>
<reference evidence="8" key="2">
    <citation type="submission" date="2023-01" db="EMBL/GenBank/DDBJ databases">
        <authorList>
            <person name="Sun Q."/>
            <person name="Evtushenko L."/>
        </authorList>
    </citation>
    <scope>NUCLEOTIDE SEQUENCE</scope>
    <source>
        <strain evidence="8">VKM B-2555</strain>
    </source>
</reference>
<evidence type="ECO:0000256" key="3">
    <source>
        <dbReference type="ARBA" id="ARBA00023082"/>
    </source>
</evidence>
<gene>
    <name evidence="8" type="primary">fecI_1</name>
    <name evidence="8" type="ORF">GCM10008171_09790</name>
</gene>
<dbReference type="InterPro" id="IPR013324">
    <property type="entry name" value="RNA_pol_sigma_r3/r4-like"/>
</dbReference>
<evidence type="ECO:0000259" key="7">
    <source>
        <dbReference type="Pfam" id="PF04545"/>
    </source>
</evidence>
<dbReference type="InterPro" id="IPR014284">
    <property type="entry name" value="RNA_pol_sigma-70_dom"/>
</dbReference>
<dbReference type="AlphaFoldDB" id="A0A9W6JH40"/>
<dbReference type="Gene3D" id="1.10.10.10">
    <property type="entry name" value="Winged helix-like DNA-binding domain superfamily/Winged helix DNA-binding domain"/>
    <property type="match status" value="1"/>
</dbReference>
<dbReference type="SUPFAM" id="SSF88659">
    <property type="entry name" value="Sigma3 and sigma4 domains of RNA polymerase sigma factors"/>
    <property type="match status" value="1"/>
</dbReference>
<keyword evidence="5" id="KW-0804">Transcription</keyword>
<sequence length="172" mass="18774">MRRWNLDALFRQSAKAIGCGLVRRGMSPDAAGDIVQDAFVRLMTASTNDPQDARQDDRPEGYLAMVARNLALDAARRERIAPFASVSPEALALAADPEPSSERRLADRQRLALAMAALDELPERTRRAFELNRMQGLTLAEVGRELGLSTSRAGALVKEAYSHLRSRTAAGA</sequence>
<evidence type="ECO:0000313" key="8">
    <source>
        <dbReference type="EMBL" id="GLK75725.1"/>
    </source>
</evidence>
<feature type="domain" description="RNA polymerase sigma-70 region 4" evidence="7">
    <location>
        <begin position="117"/>
        <end position="165"/>
    </location>
</feature>
<dbReference type="GO" id="GO:0006352">
    <property type="term" value="P:DNA-templated transcription initiation"/>
    <property type="evidence" value="ECO:0007669"/>
    <property type="project" value="InterPro"/>
</dbReference>
<organism evidence="8 9">
    <name type="scientific">Methylopila jiangsuensis</name>
    <dbReference type="NCBI Taxonomy" id="586230"/>
    <lineage>
        <taxon>Bacteria</taxon>
        <taxon>Pseudomonadati</taxon>
        <taxon>Pseudomonadota</taxon>
        <taxon>Alphaproteobacteria</taxon>
        <taxon>Hyphomicrobiales</taxon>
        <taxon>Methylopilaceae</taxon>
        <taxon>Methylopila</taxon>
    </lineage>
</organism>
<dbReference type="InterPro" id="IPR013325">
    <property type="entry name" value="RNA_pol_sigma_r2"/>
</dbReference>
<dbReference type="RefSeq" id="WP_271203663.1">
    <property type="nucleotide sequence ID" value="NZ_BSFK01000005.1"/>
</dbReference>